<evidence type="ECO:0000256" key="1">
    <source>
        <dbReference type="SAM" id="MobiDB-lite"/>
    </source>
</evidence>
<feature type="compositionally biased region" description="Basic and acidic residues" evidence="1">
    <location>
        <begin position="1"/>
        <end position="10"/>
    </location>
</feature>
<comment type="caution">
    <text evidence="2">The sequence shown here is derived from an EMBL/GenBank/DDBJ whole genome shotgun (WGS) entry which is preliminary data.</text>
</comment>
<reference evidence="2" key="1">
    <citation type="journal article" date="2020" name="Nat. Commun.">
        <title>Large-scale genome sequencing of mycorrhizal fungi provides insights into the early evolution of symbiotic traits.</title>
        <authorList>
            <person name="Miyauchi S."/>
            <person name="Kiss E."/>
            <person name="Kuo A."/>
            <person name="Drula E."/>
            <person name="Kohler A."/>
            <person name="Sanchez-Garcia M."/>
            <person name="Morin E."/>
            <person name="Andreopoulos B."/>
            <person name="Barry K.W."/>
            <person name="Bonito G."/>
            <person name="Buee M."/>
            <person name="Carver A."/>
            <person name="Chen C."/>
            <person name="Cichocki N."/>
            <person name="Clum A."/>
            <person name="Culley D."/>
            <person name="Crous P.W."/>
            <person name="Fauchery L."/>
            <person name="Girlanda M."/>
            <person name="Hayes R.D."/>
            <person name="Keri Z."/>
            <person name="LaButti K."/>
            <person name="Lipzen A."/>
            <person name="Lombard V."/>
            <person name="Magnuson J."/>
            <person name="Maillard F."/>
            <person name="Murat C."/>
            <person name="Nolan M."/>
            <person name="Ohm R.A."/>
            <person name="Pangilinan J."/>
            <person name="Pereira M.F."/>
            <person name="Perotto S."/>
            <person name="Peter M."/>
            <person name="Pfister S."/>
            <person name="Riley R."/>
            <person name="Sitrit Y."/>
            <person name="Stielow J.B."/>
            <person name="Szollosi G."/>
            <person name="Zifcakova L."/>
            <person name="Stursova M."/>
            <person name="Spatafora J.W."/>
            <person name="Tedersoo L."/>
            <person name="Vaario L.M."/>
            <person name="Yamada A."/>
            <person name="Yan M."/>
            <person name="Wang P."/>
            <person name="Xu J."/>
            <person name="Bruns T."/>
            <person name="Baldrian P."/>
            <person name="Vilgalys R."/>
            <person name="Dunand C."/>
            <person name="Henrissat B."/>
            <person name="Grigoriev I.V."/>
            <person name="Hibbett D."/>
            <person name="Nagy L.G."/>
            <person name="Martin F.M."/>
        </authorList>
    </citation>
    <scope>NUCLEOTIDE SEQUENCE</scope>
    <source>
        <strain evidence="2">UH-Tt-Lm1</strain>
    </source>
</reference>
<protein>
    <submittedName>
        <fullName evidence="2">Uncharacterized protein</fullName>
    </submittedName>
</protein>
<dbReference type="Proteomes" id="UP000736335">
    <property type="component" value="Unassembled WGS sequence"/>
</dbReference>
<proteinExistence type="predicted"/>
<name>A0A9P6H826_9AGAM</name>
<sequence length="189" mass="20855">MAGSEGERTGIRASFSPCRTLQQPGRSNPQRNTKFSELGCRILWRRLEFSIAKSHLGTPINSRPSSRTYKRIRFTDVATRDVQAYGSVPSSPKRGRLLPTFSTAVEPRDVPVTLLVIHNGPPPSRSAIEDAKEGIVGERTSQDILRGRSSCLRTLRALVEETFRETMFVCLCGSPNLGNKSGSLSCFNT</sequence>
<evidence type="ECO:0000313" key="3">
    <source>
        <dbReference type="Proteomes" id="UP000736335"/>
    </source>
</evidence>
<feature type="compositionally biased region" description="Polar residues" evidence="1">
    <location>
        <begin position="17"/>
        <end position="33"/>
    </location>
</feature>
<organism evidence="2 3">
    <name type="scientific">Thelephora terrestris</name>
    <dbReference type="NCBI Taxonomy" id="56493"/>
    <lineage>
        <taxon>Eukaryota</taxon>
        <taxon>Fungi</taxon>
        <taxon>Dikarya</taxon>
        <taxon>Basidiomycota</taxon>
        <taxon>Agaricomycotina</taxon>
        <taxon>Agaricomycetes</taxon>
        <taxon>Thelephorales</taxon>
        <taxon>Thelephoraceae</taxon>
        <taxon>Thelephora</taxon>
    </lineage>
</organism>
<accession>A0A9P6H826</accession>
<dbReference type="EMBL" id="WIUZ02000013">
    <property type="protein sequence ID" value="KAF9781520.1"/>
    <property type="molecule type" value="Genomic_DNA"/>
</dbReference>
<reference evidence="2" key="2">
    <citation type="submission" date="2020-11" db="EMBL/GenBank/DDBJ databases">
        <authorList>
            <consortium name="DOE Joint Genome Institute"/>
            <person name="Kuo A."/>
            <person name="Miyauchi S."/>
            <person name="Kiss E."/>
            <person name="Drula E."/>
            <person name="Kohler A."/>
            <person name="Sanchez-Garcia M."/>
            <person name="Andreopoulos B."/>
            <person name="Barry K.W."/>
            <person name="Bonito G."/>
            <person name="Buee M."/>
            <person name="Carver A."/>
            <person name="Chen C."/>
            <person name="Cichocki N."/>
            <person name="Clum A."/>
            <person name="Culley D."/>
            <person name="Crous P.W."/>
            <person name="Fauchery L."/>
            <person name="Girlanda M."/>
            <person name="Hayes R."/>
            <person name="Keri Z."/>
            <person name="Labutti K."/>
            <person name="Lipzen A."/>
            <person name="Lombard V."/>
            <person name="Magnuson J."/>
            <person name="Maillard F."/>
            <person name="Morin E."/>
            <person name="Murat C."/>
            <person name="Nolan M."/>
            <person name="Ohm R."/>
            <person name="Pangilinan J."/>
            <person name="Pereira M."/>
            <person name="Perotto S."/>
            <person name="Peter M."/>
            <person name="Riley R."/>
            <person name="Sitrit Y."/>
            <person name="Stielow B."/>
            <person name="Szollosi G."/>
            <person name="Zifcakova L."/>
            <person name="Stursova M."/>
            <person name="Spatafora J.W."/>
            <person name="Tedersoo L."/>
            <person name="Vaario L.-M."/>
            <person name="Yamada A."/>
            <person name="Yan M."/>
            <person name="Wang P."/>
            <person name="Xu J."/>
            <person name="Bruns T."/>
            <person name="Baldrian P."/>
            <person name="Vilgalys R."/>
            <person name="Henrissat B."/>
            <person name="Grigoriev I.V."/>
            <person name="Hibbett D."/>
            <person name="Nagy L.G."/>
            <person name="Martin F.M."/>
        </authorList>
    </citation>
    <scope>NUCLEOTIDE SEQUENCE</scope>
    <source>
        <strain evidence="2">UH-Tt-Lm1</strain>
    </source>
</reference>
<gene>
    <name evidence="2" type="ORF">BJ322DRAFT_228527</name>
</gene>
<dbReference type="OrthoDB" id="348201at2759"/>
<feature type="region of interest" description="Disordered" evidence="1">
    <location>
        <begin position="1"/>
        <end position="33"/>
    </location>
</feature>
<keyword evidence="3" id="KW-1185">Reference proteome</keyword>
<dbReference type="AlphaFoldDB" id="A0A9P6H826"/>
<evidence type="ECO:0000313" key="2">
    <source>
        <dbReference type="EMBL" id="KAF9781520.1"/>
    </source>
</evidence>